<evidence type="ECO:0000256" key="1">
    <source>
        <dbReference type="SAM" id="MobiDB-lite"/>
    </source>
</evidence>
<reference evidence="2" key="1">
    <citation type="submission" date="2020-04" db="EMBL/GenBank/DDBJ databases">
        <title>Genome Sequencing for Pseudoaltermonas arctica.</title>
        <authorList>
            <person name="Elkins N.S."/>
        </authorList>
    </citation>
    <scope>NUCLEOTIDE SEQUENCE [LARGE SCALE GENOMIC DNA]</scope>
    <source>
        <strain evidence="2">NEC-BIFX-2020_0012</strain>
    </source>
</reference>
<feature type="region of interest" description="Disordered" evidence="1">
    <location>
        <begin position="372"/>
        <end position="399"/>
    </location>
</feature>
<evidence type="ECO:0000313" key="3">
    <source>
        <dbReference type="Proteomes" id="UP000570493"/>
    </source>
</evidence>
<proteinExistence type="predicted"/>
<dbReference type="InterPro" id="IPR036890">
    <property type="entry name" value="HATPase_C_sf"/>
</dbReference>
<accession>A0A7Y0DWV0</accession>
<dbReference type="Proteomes" id="UP000570493">
    <property type="component" value="Unassembled WGS sequence"/>
</dbReference>
<name>A0A7Y0DWV0_9GAMM</name>
<sequence>MSSASIKFSGNLIEELSQKIPSSLFALNELIKNAYDAFSPDVVIRITPSNQTISIIDQGYGMGEEEIKSLFHISKSTKRYGHEVEHNGIKRLTQGSKGLGFLSAFKFGDKVEWATSKGGTRSNFTVCKSELVAKEDVAGTAITITTEPDSKCGTTITVHSDKAQIDELLNDLNGGDNRVIEKLAATIIDDSFDIKIEIEHKQEVVSTRSLKPFTKENEDSQLFYVNYDSSKNEIEFYHKGEHLKSISHALMRTDYSINIELIIFHFQKGKNSKSVSALNRRVHDDALYPLIYMNNNLFNNTIIFNPELLRKKKSGETLPQMIGRVGVVSKSSEMEFNSDRTNFVENNVTRGLLKDLEQLNRLIQTEGAELKKGLKKGQKTPTGKAVPESEQRAEKSGVASIFFDRSKPNQFYVPSEQM</sequence>
<evidence type="ECO:0000313" key="2">
    <source>
        <dbReference type="EMBL" id="NMM42256.1"/>
    </source>
</evidence>
<dbReference type="AlphaFoldDB" id="A0A7Y0DWV0"/>
<evidence type="ECO:0008006" key="4">
    <source>
        <dbReference type="Google" id="ProtNLM"/>
    </source>
</evidence>
<comment type="caution">
    <text evidence="2">The sequence shown here is derived from an EMBL/GenBank/DDBJ whole genome shotgun (WGS) entry which is preliminary data.</text>
</comment>
<dbReference type="Pfam" id="PF13589">
    <property type="entry name" value="HATPase_c_3"/>
    <property type="match status" value="1"/>
</dbReference>
<gene>
    <name evidence="2" type="ORF">HHO47_15860</name>
</gene>
<dbReference type="Gene3D" id="3.30.565.10">
    <property type="entry name" value="Histidine kinase-like ATPase, C-terminal domain"/>
    <property type="match status" value="1"/>
</dbReference>
<organism evidence="2 3">
    <name type="scientific">Pseudoalteromonas arctica</name>
    <dbReference type="NCBI Taxonomy" id="394751"/>
    <lineage>
        <taxon>Bacteria</taxon>
        <taxon>Pseudomonadati</taxon>
        <taxon>Pseudomonadota</taxon>
        <taxon>Gammaproteobacteria</taxon>
        <taxon>Alteromonadales</taxon>
        <taxon>Pseudoalteromonadaceae</taxon>
        <taxon>Pseudoalteromonas</taxon>
    </lineage>
</organism>
<dbReference type="EMBL" id="JABBMT010000032">
    <property type="protein sequence ID" value="NMM42256.1"/>
    <property type="molecule type" value="Genomic_DNA"/>
</dbReference>
<dbReference type="SUPFAM" id="SSF55874">
    <property type="entry name" value="ATPase domain of HSP90 chaperone/DNA topoisomerase II/histidine kinase"/>
    <property type="match status" value="1"/>
</dbReference>
<protein>
    <recommendedName>
        <fullName evidence="4">ATP-binding protein</fullName>
    </recommendedName>
</protein>
<keyword evidence="3" id="KW-1185">Reference proteome</keyword>
<dbReference type="RefSeq" id="WP_169021183.1">
    <property type="nucleotide sequence ID" value="NZ_JABBMT010000032.1"/>
</dbReference>